<evidence type="ECO:0000313" key="12">
    <source>
        <dbReference type="Proteomes" id="UP001497472"/>
    </source>
</evidence>
<feature type="domain" description="BED-type" evidence="10">
    <location>
        <begin position="169"/>
        <end position="224"/>
    </location>
</feature>
<protein>
    <recommendedName>
        <fullName evidence="10">BED-type domain-containing protein</fullName>
    </recommendedName>
</protein>
<feature type="domain" description="BED-type" evidence="10">
    <location>
        <begin position="262"/>
        <end position="318"/>
    </location>
</feature>
<evidence type="ECO:0000259" key="10">
    <source>
        <dbReference type="PROSITE" id="PS50808"/>
    </source>
</evidence>
<dbReference type="EMBL" id="CAVLEF010000006">
    <property type="protein sequence ID" value="CAK1545017.1"/>
    <property type="molecule type" value="Genomic_DNA"/>
</dbReference>
<dbReference type="InterPro" id="IPR012337">
    <property type="entry name" value="RNaseH-like_sf"/>
</dbReference>
<evidence type="ECO:0000256" key="3">
    <source>
        <dbReference type="ARBA" id="ARBA00022771"/>
    </source>
</evidence>
<dbReference type="InterPro" id="IPR003656">
    <property type="entry name" value="Znf_BED"/>
</dbReference>
<keyword evidence="6" id="KW-0804">Transcription</keyword>
<evidence type="ECO:0000256" key="7">
    <source>
        <dbReference type="ARBA" id="ARBA00023242"/>
    </source>
</evidence>
<keyword evidence="3 8" id="KW-0863">Zinc-finger</keyword>
<dbReference type="Proteomes" id="UP001497472">
    <property type="component" value="Unassembled WGS sequence"/>
</dbReference>
<feature type="region of interest" description="Disordered" evidence="9">
    <location>
        <begin position="326"/>
        <end position="346"/>
    </location>
</feature>
<keyword evidence="4" id="KW-0862">Zinc</keyword>
<organism evidence="11 12">
    <name type="scientific">Leptosia nina</name>
    <dbReference type="NCBI Taxonomy" id="320188"/>
    <lineage>
        <taxon>Eukaryota</taxon>
        <taxon>Metazoa</taxon>
        <taxon>Ecdysozoa</taxon>
        <taxon>Arthropoda</taxon>
        <taxon>Hexapoda</taxon>
        <taxon>Insecta</taxon>
        <taxon>Pterygota</taxon>
        <taxon>Neoptera</taxon>
        <taxon>Endopterygota</taxon>
        <taxon>Lepidoptera</taxon>
        <taxon>Glossata</taxon>
        <taxon>Ditrysia</taxon>
        <taxon>Papilionoidea</taxon>
        <taxon>Pieridae</taxon>
        <taxon>Pierinae</taxon>
        <taxon>Leptosia</taxon>
    </lineage>
</organism>
<feature type="region of interest" description="Disordered" evidence="9">
    <location>
        <begin position="233"/>
        <end position="263"/>
    </location>
</feature>
<evidence type="ECO:0000256" key="2">
    <source>
        <dbReference type="ARBA" id="ARBA00022723"/>
    </source>
</evidence>
<name>A0AAV1J9X8_9NEOP</name>
<dbReference type="GO" id="GO:0008270">
    <property type="term" value="F:zinc ion binding"/>
    <property type="evidence" value="ECO:0007669"/>
    <property type="project" value="UniProtKB-KW"/>
</dbReference>
<dbReference type="GO" id="GO:0003677">
    <property type="term" value="F:DNA binding"/>
    <property type="evidence" value="ECO:0007669"/>
    <property type="project" value="InterPro"/>
</dbReference>
<keyword evidence="2" id="KW-0479">Metal-binding</keyword>
<dbReference type="Pfam" id="PF02892">
    <property type="entry name" value="zf-BED"/>
    <property type="match status" value="1"/>
</dbReference>
<dbReference type="SMART" id="SM00614">
    <property type="entry name" value="ZnF_BED"/>
    <property type="match status" value="3"/>
</dbReference>
<gene>
    <name evidence="11" type="ORF">LNINA_LOCUS4713</name>
</gene>
<keyword evidence="7" id="KW-0539">Nucleus</keyword>
<dbReference type="InterPro" id="IPR052035">
    <property type="entry name" value="ZnF_BED_domain_contain"/>
</dbReference>
<evidence type="ECO:0000256" key="5">
    <source>
        <dbReference type="ARBA" id="ARBA00023015"/>
    </source>
</evidence>
<dbReference type="PANTHER" id="PTHR46481:SF10">
    <property type="entry name" value="ZINC FINGER BED DOMAIN-CONTAINING PROTEIN 39"/>
    <property type="match status" value="1"/>
</dbReference>
<evidence type="ECO:0000256" key="8">
    <source>
        <dbReference type="PROSITE-ProRule" id="PRU00027"/>
    </source>
</evidence>
<keyword evidence="5" id="KW-0805">Transcription regulation</keyword>
<dbReference type="AlphaFoldDB" id="A0AAV1J9X8"/>
<evidence type="ECO:0000256" key="9">
    <source>
        <dbReference type="SAM" id="MobiDB-lite"/>
    </source>
</evidence>
<comment type="subcellular location">
    <subcellularLocation>
        <location evidence="1">Nucleus</location>
    </subcellularLocation>
</comment>
<dbReference type="GO" id="GO:0005634">
    <property type="term" value="C:nucleus"/>
    <property type="evidence" value="ECO:0007669"/>
    <property type="project" value="UniProtKB-SubCell"/>
</dbReference>
<feature type="compositionally biased region" description="Polar residues" evidence="9">
    <location>
        <begin position="246"/>
        <end position="255"/>
    </location>
</feature>
<evidence type="ECO:0000313" key="11">
    <source>
        <dbReference type="EMBL" id="CAK1545017.1"/>
    </source>
</evidence>
<accession>A0AAV1J9X8</accession>
<reference evidence="11 12" key="1">
    <citation type="submission" date="2023-11" db="EMBL/GenBank/DDBJ databases">
        <authorList>
            <person name="Okamura Y."/>
        </authorList>
    </citation>
    <scope>NUCLEOTIDE SEQUENCE [LARGE SCALE GENOMIC DNA]</scope>
</reference>
<dbReference type="SUPFAM" id="SSF53098">
    <property type="entry name" value="Ribonuclease H-like"/>
    <property type="match status" value="1"/>
</dbReference>
<evidence type="ECO:0000256" key="4">
    <source>
        <dbReference type="ARBA" id="ARBA00022833"/>
    </source>
</evidence>
<sequence length="863" mass="100525">MPRRLSDVWQHYKLINEEGGRIHSSCRYCNKEFQSSNSTRLTVHMVQCEVCPENIKTFFREQLPKDVAAKILSPKYKHFVHRKGVRDEIKHRFMIWKHFQSIGAGERKQALCIYCNIELSKNSICQLLNHIRNCEACPVDVKNEYKGEEFERYLPNNTYDPRLSIKRSKVRPKVWNHFSLLDKQGNKKHVTCNYCSVEYTHSNATRLVVHLCRCPHCPDEVKQKFLVSLKSNGKPDAPLPPKKFSNIPTLSPATSRKSKTGKPPSDVWQYFSIISEVGYKKHGSCKFCKKEYRHSNATRLLKHIIVECEQCPDEVKQKYITEEFVSNDRDEEGMPQSPEAPPKPSAAMSSFVKIENNFDNDETGFDPLEVPVTNLDSGPMNIKVEPDIYPDIGIDTDIVDKALARAALYSGLPYNIFESKHWKNAFNILRPKYRPPSAYEIEHRFLDEERLKINLDMEKDISCTDTITLSYDTSETEIGTLVHFIVMTPKPWCYQIVYKKVQGTERSSFICEELSKVITNIGFRKLVILMSREKNNTNIEVIRSKIPNTIAIQCLYEQLVNFFEDVEREMISSSYDIKVIVNYLKTDILNRLEDPKDEIYRRIINTLQPVDPKDWENYLKYFKYFFDCKEYIMSLAARFKSELVINNDKFWELGERDISIITPIFEALVRSQSIKGLISDVPAILYKLHTELEKELSRFSQDDHLILRYLDRLKKSCITPIHLAANLLDPRYIGSTLTHEETSEAMSFISKYAIANSDDPGLVMMNLAEFKTKTGYFGKVEAIWNSVQMLEPQIWWKSFCAHLNLMPIAVRLLNVPCSRPDYETKLKEGNLEWNTQQDKDRMINLEVMRLNIFLQNRFHGDTE</sequence>
<evidence type="ECO:0000256" key="6">
    <source>
        <dbReference type="ARBA" id="ARBA00023163"/>
    </source>
</evidence>
<keyword evidence="12" id="KW-1185">Reference proteome</keyword>
<comment type="caution">
    <text evidence="11">The sequence shown here is derived from an EMBL/GenBank/DDBJ whole genome shotgun (WGS) entry which is preliminary data.</text>
</comment>
<dbReference type="PANTHER" id="PTHR46481">
    <property type="entry name" value="ZINC FINGER BED DOMAIN-CONTAINING PROTEIN 4"/>
    <property type="match status" value="1"/>
</dbReference>
<dbReference type="PROSITE" id="PS50808">
    <property type="entry name" value="ZF_BED"/>
    <property type="match status" value="3"/>
</dbReference>
<proteinExistence type="predicted"/>
<feature type="domain" description="BED-type" evidence="10">
    <location>
        <begin position="3"/>
        <end position="58"/>
    </location>
</feature>
<evidence type="ECO:0000256" key="1">
    <source>
        <dbReference type="ARBA" id="ARBA00004123"/>
    </source>
</evidence>